<dbReference type="PANTHER" id="PTHR43792:SF16">
    <property type="entry name" value="N-ACETYLTRANSFERASE DOMAIN-CONTAINING PROTEIN"/>
    <property type="match status" value="1"/>
</dbReference>
<sequence>MPSAPSSPISIAVPIIETERLALRGHRVDDFNDYLALWTDPEVTRFIGGRPSTREEVWGRLLRNVGHWAALGFGYWVIVEKETGRFLGEVGFADFRREIEPSIDHMPEIGWALAPHAHGKGYATEAARAAIAWGDAHFGSRRTACIIAPDNEPSIRVAGKCGYRELCRTTYKDKPTIMFVR</sequence>
<evidence type="ECO:0000313" key="3">
    <source>
        <dbReference type="Proteomes" id="UP000611708"/>
    </source>
</evidence>
<organism evidence="2 3">
    <name type="scientific">Microvirga terrestris</name>
    <dbReference type="NCBI Taxonomy" id="2791024"/>
    <lineage>
        <taxon>Bacteria</taxon>
        <taxon>Pseudomonadati</taxon>
        <taxon>Pseudomonadota</taxon>
        <taxon>Alphaproteobacteria</taxon>
        <taxon>Hyphomicrobiales</taxon>
        <taxon>Methylobacteriaceae</taxon>
        <taxon>Microvirga</taxon>
    </lineage>
</organism>
<dbReference type="Pfam" id="PF13302">
    <property type="entry name" value="Acetyltransf_3"/>
    <property type="match status" value="1"/>
</dbReference>
<dbReference type="RefSeq" id="WP_196263836.1">
    <property type="nucleotide sequence ID" value="NZ_JADQDN010000004.1"/>
</dbReference>
<keyword evidence="3" id="KW-1185">Reference proteome</keyword>
<evidence type="ECO:0000313" key="2">
    <source>
        <dbReference type="EMBL" id="MBF9196473.1"/>
    </source>
</evidence>
<dbReference type="EMBL" id="JADQDN010000004">
    <property type="protein sequence ID" value="MBF9196473.1"/>
    <property type="molecule type" value="Genomic_DNA"/>
</dbReference>
<dbReference type="PROSITE" id="PS51186">
    <property type="entry name" value="GNAT"/>
    <property type="match status" value="1"/>
</dbReference>
<dbReference type="PANTHER" id="PTHR43792">
    <property type="entry name" value="GNAT FAMILY, PUTATIVE (AFU_ORTHOLOGUE AFUA_3G00765)-RELATED-RELATED"/>
    <property type="match status" value="1"/>
</dbReference>
<feature type="domain" description="N-acetyltransferase" evidence="1">
    <location>
        <begin position="21"/>
        <end position="181"/>
    </location>
</feature>
<dbReference type="Proteomes" id="UP000611708">
    <property type="component" value="Unassembled WGS sequence"/>
</dbReference>
<dbReference type="SUPFAM" id="SSF55729">
    <property type="entry name" value="Acyl-CoA N-acyltransferases (Nat)"/>
    <property type="match status" value="1"/>
</dbReference>
<dbReference type="InterPro" id="IPR016181">
    <property type="entry name" value="Acyl_CoA_acyltransferase"/>
</dbReference>
<dbReference type="Gene3D" id="3.40.630.30">
    <property type="match status" value="1"/>
</dbReference>
<dbReference type="InterPro" id="IPR051531">
    <property type="entry name" value="N-acetyltransferase"/>
</dbReference>
<accession>A0ABS0HSM7</accession>
<protein>
    <submittedName>
        <fullName evidence="2">GNAT family N-acetyltransferase</fullName>
    </submittedName>
</protein>
<comment type="caution">
    <text evidence="2">The sequence shown here is derived from an EMBL/GenBank/DDBJ whole genome shotgun (WGS) entry which is preliminary data.</text>
</comment>
<evidence type="ECO:0000259" key="1">
    <source>
        <dbReference type="PROSITE" id="PS51186"/>
    </source>
</evidence>
<proteinExistence type="predicted"/>
<gene>
    <name evidence="2" type="ORF">I2H36_10510</name>
</gene>
<name>A0ABS0HSM7_9HYPH</name>
<dbReference type="InterPro" id="IPR000182">
    <property type="entry name" value="GNAT_dom"/>
</dbReference>
<reference evidence="2 3" key="1">
    <citation type="submission" date="2020-11" db="EMBL/GenBank/DDBJ databases">
        <authorList>
            <person name="Kim M.K."/>
        </authorList>
    </citation>
    <scope>NUCLEOTIDE SEQUENCE [LARGE SCALE GENOMIC DNA]</scope>
    <source>
        <strain evidence="2 3">BT290</strain>
    </source>
</reference>